<comment type="similarity">
    <text evidence="2">Belongs to the membrane fusion protein (MFP) (TC 8.A.1) family.</text>
</comment>
<dbReference type="SUPFAM" id="SSF111369">
    <property type="entry name" value="HlyD-like secretion proteins"/>
    <property type="match status" value="1"/>
</dbReference>
<comment type="subcellular location">
    <subcellularLocation>
        <location evidence="1">Cell inner membrane</location>
        <topology evidence="1">Lipid-anchor</topology>
    </subcellularLocation>
</comment>
<evidence type="ECO:0000259" key="7">
    <source>
        <dbReference type="Pfam" id="PF25944"/>
    </source>
</evidence>
<dbReference type="Gene3D" id="2.40.30.170">
    <property type="match status" value="1"/>
</dbReference>
<reference evidence="10" key="1">
    <citation type="journal article" date="2019" name="Int. J. Syst. Evol. Microbiol.">
        <title>The Global Catalogue of Microorganisms (GCM) 10K type strain sequencing project: providing services to taxonomists for standard genome sequencing and annotation.</title>
        <authorList>
            <consortium name="The Broad Institute Genomics Platform"/>
            <consortium name="The Broad Institute Genome Sequencing Center for Infectious Disease"/>
            <person name="Wu L."/>
            <person name="Ma J."/>
        </authorList>
    </citation>
    <scope>NUCLEOTIDE SEQUENCE [LARGE SCALE GENOMIC DNA]</scope>
    <source>
        <strain evidence="10">JCM 18050</strain>
    </source>
</reference>
<gene>
    <name evidence="9" type="ORF">GCM10023211_21790</name>
</gene>
<dbReference type="Pfam" id="PF25967">
    <property type="entry name" value="RND-MFP_C"/>
    <property type="match status" value="1"/>
</dbReference>
<evidence type="ECO:0000256" key="2">
    <source>
        <dbReference type="ARBA" id="ARBA00009477"/>
    </source>
</evidence>
<feature type="signal peptide" evidence="4">
    <location>
        <begin position="1"/>
        <end position="22"/>
    </location>
</feature>
<evidence type="ECO:0000256" key="1">
    <source>
        <dbReference type="ARBA" id="ARBA00004519"/>
    </source>
</evidence>
<name>A0ABP9ND50_9GAMM</name>
<evidence type="ECO:0000313" key="9">
    <source>
        <dbReference type="EMBL" id="GAA5113524.1"/>
    </source>
</evidence>
<dbReference type="PROSITE" id="PS51257">
    <property type="entry name" value="PROKAR_LIPOPROTEIN"/>
    <property type="match status" value="1"/>
</dbReference>
<dbReference type="RefSeq" id="WP_345492142.1">
    <property type="nucleotide sequence ID" value="NZ_BAABHY010000006.1"/>
</dbReference>
<dbReference type="Gene3D" id="2.40.50.100">
    <property type="match status" value="1"/>
</dbReference>
<evidence type="ECO:0000256" key="4">
    <source>
        <dbReference type="SAM" id="SignalP"/>
    </source>
</evidence>
<feature type="domain" description="Multidrug resistance protein MdtA-like beta-barrel" evidence="7">
    <location>
        <begin position="215"/>
        <end position="301"/>
    </location>
</feature>
<evidence type="ECO:0000256" key="3">
    <source>
        <dbReference type="SAM" id="Coils"/>
    </source>
</evidence>
<dbReference type="Gene3D" id="2.40.420.20">
    <property type="match status" value="1"/>
</dbReference>
<keyword evidence="10" id="KW-1185">Reference proteome</keyword>
<dbReference type="Pfam" id="PF25876">
    <property type="entry name" value="HH_MFP_RND"/>
    <property type="match status" value="1"/>
</dbReference>
<dbReference type="InterPro" id="IPR058627">
    <property type="entry name" value="MdtA-like_C"/>
</dbReference>
<organism evidence="9 10">
    <name type="scientific">Orbus sasakiae</name>
    <dbReference type="NCBI Taxonomy" id="1078475"/>
    <lineage>
        <taxon>Bacteria</taxon>
        <taxon>Pseudomonadati</taxon>
        <taxon>Pseudomonadota</taxon>
        <taxon>Gammaproteobacteria</taxon>
        <taxon>Orbales</taxon>
        <taxon>Orbaceae</taxon>
        <taxon>Orbus</taxon>
    </lineage>
</organism>
<feature type="chain" id="PRO_5047358752" evidence="4">
    <location>
        <begin position="23"/>
        <end position="396"/>
    </location>
</feature>
<sequence>MKIAFKYLKSWSWIVLPFITAAVLTGCNQDASDLYTETEQTPHVQTVVVKPQPLIMTSTLPGRVEPFRVAEVRARVEGIILSRDFEEGAEVQAGQALFHIDPKPLQYALSRAQGELARAEATLVEAQALINRYQTLVKTNAVSKQAYDSAFASFKNAQAARQSALADVEIAKLNLDYSVVTAPISGRIGRAQVSEGALVGQNESTKLAVIQQISPIYVDFKQPVADVLKLRNQLTQGHIEKEQKIPLTVSIDGIDEKQQGHVLFSDITVEQTTGQVLLRGQLDNADGLLLPGMYVRVNLEQAVDQNAILVPQRAVQINSDGQADVLIVDRNHVIDKKTVVTGGMYGANWHIVSGLSVGDTVIIGGYAPIGSQIDIKNITSTNEPLDINQHDYVATH</sequence>
<proteinExistence type="inferred from homology"/>
<keyword evidence="4" id="KW-0732">Signal</keyword>
<evidence type="ECO:0000259" key="6">
    <source>
        <dbReference type="Pfam" id="PF25917"/>
    </source>
</evidence>
<feature type="coiled-coil region" evidence="3">
    <location>
        <begin position="109"/>
        <end position="136"/>
    </location>
</feature>
<feature type="domain" description="Multidrug resistance protein MdtA-like alpha-helical hairpin" evidence="5">
    <location>
        <begin position="109"/>
        <end position="178"/>
    </location>
</feature>
<accession>A0ABP9ND50</accession>
<comment type="caution">
    <text evidence="9">The sequence shown here is derived from an EMBL/GenBank/DDBJ whole genome shotgun (WGS) entry which is preliminary data.</text>
</comment>
<dbReference type="InterPro" id="IPR006143">
    <property type="entry name" value="RND_pump_MFP"/>
</dbReference>
<dbReference type="InterPro" id="IPR058625">
    <property type="entry name" value="MdtA-like_BSH"/>
</dbReference>
<dbReference type="Proteomes" id="UP001500171">
    <property type="component" value="Unassembled WGS sequence"/>
</dbReference>
<dbReference type="InterPro" id="IPR058624">
    <property type="entry name" value="MdtA-like_HH"/>
</dbReference>
<evidence type="ECO:0000259" key="8">
    <source>
        <dbReference type="Pfam" id="PF25967"/>
    </source>
</evidence>
<evidence type="ECO:0000313" key="10">
    <source>
        <dbReference type="Proteomes" id="UP001500171"/>
    </source>
</evidence>
<dbReference type="PANTHER" id="PTHR30158">
    <property type="entry name" value="ACRA/E-RELATED COMPONENT OF DRUG EFFLUX TRANSPORTER"/>
    <property type="match status" value="1"/>
</dbReference>
<feature type="domain" description="Multidrug resistance protein MdtA-like barrel-sandwich hybrid" evidence="6">
    <location>
        <begin position="68"/>
        <end position="211"/>
    </location>
</feature>
<feature type="domain" description="Multidrug resistance protein MdtA-like C-terminal permuted SH3" evidence="8">
    <location>
        <begin position="306"/>
        <end position="366"/>
    </location>
</feature>
<dbReference type="Pfam" id="PF25944">
    <property type="entry name" value="Beta-barrel_RND"/>
    <property type="match status" value="1"/>
</dbReference>
<evidence type="ECO:0000259" key="5">
    <source>
        <dbReference type="Pfam" id="PF25876"/>
    </source>
</evidence>
<dbReference type="Pfam" id="PF25917">
    <property type="entry name" value="BSH_RND"/>
    <property type="match status" value="1"/>
</dbReference>
<dbReference type="PANTHER" id="PTHR30158:SF24">
    <property type="entry name" value="HLYD FAMILY SECRETION PROTEIN"/>
    <property type="match status" value="1"/>
</dbReference>
<dbReference type="NCBIfam" id="TIGR01730">
    <property type="entry name" value="RND_mfp"/>
    <property type="match status" value="1"/>
</dbReference>
<dbReference type="InterPro" id="IPR058626">
    <property type="entry name" value="MdtA-like_b-barrel"/>
</dbReference>
<protein>
    <submittedName>
        <fullName evidence="9">Efflux RND transporter periplasmic adaptor subunit</fullName>
    </submittedName>
</protein>
<dbReference type="Gene3D" id="1.10.287.470">
    <property type="entry name" value="Helix hairpin bin"/>
    <property type="match status" value="1"/>
</dbReference>
<dbReference type="EMBL" id="BAABHY010000006">
    <property type="protein sequence ID" value="GAA5113524.1"/>
    <property type="molecule type" value="Genomic_DNA"/>
</dbReference>
<keyword evidence="3" id="KW-0175">Coiled coil</keyword>